<keyword evidence="2" id="KW-0677">Repeat</keyword>
<dbReference type="Gene3D" id="2.60.120.200">
    <property type="match status" value="2"/>
</dbReference>
<dbReference type="Pfam" id="PF02210">
    <property type="entry name" value="Laminin_G_2"/>
    <property type="match status" value="2"/>
</dbReference>
<dbReference type="PANTHER" id="PTHR45739:SF13">
    <property type="entry name" value="CHONDROITIN SULFATE PROTEOGLYCAN 4"/>
    <property type="match status" value="1"/>
</dbReference>
<feature type="domain" description="Laminin G" evidence="8">
    <location>
        <begin position="1"/>
        <end position="169"/>
    </location>
</feature>
<feature type="repeat" description="CSPG" evidence="5">
    <location>
        <begin position="1452"/>
        <end position="1541"/>
    </location>
</feature>
<feature type="compositionally biased region" description="Acidic residues" evidence="6">
    <location>
        <begin position="977"/>
        <end position="986"/>
    </location>
</feature>
<dbReference type="Pfam" id="PF16184">
    <property type="entry name" value="Cadherin_3"/>
    <property type="match status" value="11"/>
</dbReference>
<evidence type="ECO:0000256" key="5">
    <source>
        <dbReference type="PROSITE-ProRule" id="PRU01201"/>
    </source>
</evidence>
<evidence type="ECO:0000256" key="1">
    <source>
        <dbReference type="ARBA" id="ARBA00022729"/>
    </source>
</evidence>
<dbReference type="PROSITE" id="PS51854">
    <property type="entry name" value="CSPG"/>
    <property type="match status" value="10"/>
</dbReference>
<organism evidence="9 10">
    <name type="scientific">Pelobates cultripes</name>
    <name type="common">Western spadefoot toad</name>
    <dbReference type="NCBI Taxonomy" id="61616"/>
    <lineage>
        <taxon>Eukaryota</taxon>
        <taxon>Metazoa</taxon>
        <taxon>Chordata</taxon>
        <taxon>Craniata</taxon>
        <taxon>Vertebrata</taxon>
        <taxon>Euteleostomi</taxon>
        <taxon>Amphibia</taxon>
        <taxon>Batrachia</taxon>
        <taxon>Anura</taxon>
        <taxon>Pelobatoidea</taxon>
        <taxon>Pelobatidae</taxon>
        <taxon>Pelobates</taxon>
    </lineage>
</organism>
<feature type="repeat" description="CSPG" evidence="5">
    <location>
        <begin position="1005"/>
        <end position="1097"/>
    </location>
</feature>
<feature type="repeat" description="CSPG" evidence="5">
    <location>
        <begin position="1918"/>
        <end position="2005"/>
    </location>
</feature>
<reference evidence="9" key="1">
    <citation type="submission" date="2022-03" db="EMBL/GenBank/DDBJ databases">
        <authorList>
            <person name="Alioto T."/>
            <person name="Alioto T."/>
            <person name="Gomez Garrido J."/>
        </authorList>
    </citation>
    <scope>NUCLEOTIDE SEQUENCE</scope>
</reference>
<dbReference type="PROSITE" id="PS50025">
    <property type="entry name" value="LAM_G_DOMAIN"/>
    <property type="match status" value="2"/>
</dbReference>
<feature type="repeat" description="CSPG" evidence="5">
    <location>
        <begin position="1680"/>
        <end position="1778"/>
    </location>
</feature>
<evidence type="ECO:0000256" key="3">
    <source>
        <dbReference type="ARBA" id="ARBA00023180"/>
    </source>
</evidence>
<feature type="repeat" description="CSPG" evidence="5">
    <location>
        <begin position="759"/>
        <end position="856"/>
    </location>
</feature>
<dbReference type="InterPro" id="IPR039005">
    <property type="entry name" value="CSPG_rpt"/>
</dbReference>
<feature type="domain" description="Laminin G" evidence="8">
    <location>
        <begin position="179"/>
        <end position="357"/>
    </location>
</feature>
<sequence length="2434" mass="270007">MATQGQHDTGDSWSQGSLDVRLEITFTTTRSSGLLFLASGENQYLIVELVNGTLRARLEVGSGESILNSNRNLTLHNSEEHKLELVVEKSKMVLIVDNLSISIDLPSHSKELNWKHGLYLGGGGNTDLSNIQGNLPTFHGCILEATFNRINLLSSSHPLVQRHGQWEDCQLNPAPTFVGSLGFLGPRSYLIFPRWDFIGSLQLTMVTSRAGRAPLLYQSGPRSSYIYVEIVGGYLQVTIQQGENVAQIQNPVYISDGHLHRIQILLDSSEVKLGVDKTFSELPISDLGTDFDFHGNLYLGGVDETILAKMREGLVDDSYVDDMEYRSFIGCLKDFTVNSVKRGLRDAVVIKDVTDGCQDYEYYDYNEYDDTTTPVLSTTIIPQNTTMFLETPSIISSHDKCKPDPSFPNLTSLVNPQPLPVTKGGSTILLWQHINPTVDLGKFGIRPSQVILSLVGSAQHGHLELEMPGAETRKKFTLLDVSNHKVSYVHDGSHSYEDKIILEVSVTSGVKLPECLSKMQRHILPINVLAAVAMPNLQFPKVKKLGVLSHGAVTLTTKLIEITDSESLCEQLTIFVSVDTREGQVELKHRPGEAIHQFPCTDLKNGQVVFIHKSGNHAQLTIEAIDKISKSYSANLTFYALEPQNTKIRDAELIVIPGASALITPSNVPTFTSADNLGDEIMYQLTKYPKLGEIQRLTDGRQWKTSQVFRQSELESSRVRYFSKVADFHGEDLSEDLTMEIKLWSQVVSNKTLQVRMKKPSIQIMRMIPLRIGRRREIRLTNMELQVDSMAMDLNSLPVTYTILQSPRKGNLQLIGQRLTEGSHFTQRDLENGHITYAATVRNTIEMEDQFQFQVMLGAQISPVNTYKIHIDVDPDAPLLTNQLLHVLEGGEVAITPEHLFLKSGNSANFLYEVIDGPQYGKLIRKGHQVEVGIEEFTNDDIITGKLFYEHDGSETTEDDIPFVASRQKEGSATDTSGEEEEDDDEEEVVRGVFRVSIQLVNDNPPVQVVQKTFHVVRDGQRLLTTNDIAFLDPDVGTTDAQLVLVRYGVPFGRIVFVDDPSLLVFRFTQEDLRMHRILYVHNGPDQGSIQLQVSDGLYHLTTVLEVQASDPFIHIANVTLLNVPSGGQGTLSPTSFTLETNLDIRNADEIRYHIMPQPRWGHIFKGGKAADSFSQLDLTSGLVVYQHGGERSKKDYFRISVEANQVVAYGDVEIQVGTETPAVVLKVIHNEKVYVFQGEPAEIKKEYLMVSAEDTFPHKIIYTLTDPPASGYLVAVSDEPSSDGSASLDSVHTFTQEDINQGRILYLHSASEMNPDSMTLDVTVGTEAPREIVVFVEVLPFYIPLDVAELRVKEGDTATITTSILRVSNEYFLDLQLEFIILGAPSSGRIISTDKKERRAFSWNEIPEQIMLYHWVRPCLKLMLKTRPQVYLNGPDSLLLYMLKLDRPHSLSPVSRPSGPEVLEDDTADISTQVLQTVDADSLPEDVVYSIHSPTNGQVILKTTRGRVQSFSQKQVDQGLVKFKHKGVLDGGFFFVVSDGKHETEQHFFRIQVIPISITMKTINSLDACPRSFQPITRQHLTAVTNEKKGPPPALIYHIDEPPLIGQIRRLENSEEVIANFTQSDVDAGLIYYKHVTDNSPFWTAQDYFAFHVTSQRAATQRYRLNVTVSFQNPCPQLQTRLWKNTGLTVLGGGSSPIDHTILDASNLLANPSVSSLSHDVVFLLTRLPTQGHLSIKGSIINPQNPHFLQSHLDEGSLIYTHKGSGIQGDSFQFKAWLWPKLKSFHEPPLEGDSAALTENLNITIISVPKLPPVMSPPTSPLIVVPGSYAALNTNHLSLLNIHSSSKKIIYSILELPVGISLANREHITVPISSFTQEDLSNQQVIIKANYTAISGSIQFNVTTEHQPPGIALLPIKVPTVFKTVLEVPQATGRSVLTIDHVPPTVGIEQEVLYNVTKQPIHGHLVAGNVPVSEFRWKQVKDGKVSYAFTSFQSSKDEFRFLAISPGGDEVAGMAAITVSPMVKLGDKEQWPRACTVKLGIETVDAGELATYTASVPEFRVLRQPRGGRLVRISQDGKDTIADSFTQTELERGFIGVELWDDGQSSTDIRSDRIHMELSANQVPPANITVKFNTVPYNSSNAYSVNLLRVNKNLETTTNSQEMSTTTLESTSYVVTTHLEPEIRLEQTTHSEPTSSLPSTSHLEVTTSLESVTHLQPTTTFQPKKGLKPTDLESTTHLEPTTNLGTTIHLETTASTQLTTHLESITTLVSSTSLLYTPTLVNVTESTSTSFHFSTLASNLSDLEDITVNTTQDLPSHSSWTIDVSTSFAPVGNNTALGFTSAHVYNIIIPICLVLILVAIGLLLLVYLLRKKKMGMHHVQKAATSSAKPENGTNDRQTFRPTEPDRVIPLCEVGAEHRSNGARQAPLGSQYWV</sequence>
<evidence type="ECO:0000256" key="6">
    <source>
        <dbReference type="SAM" id="MobiDB-lite"/>
    </source>
</evidence>
<keyword evidence="10" id="KW-1185">Reference proteome</keyword>
<feature type="region of interest" description="Disordered" evidence="6">
    <location>
        <begin position="2215"/>
        <end position="2240"/>
    </location>
</feature>
<evidence type="ECO:0000256" key="7">
    <source>
        <dbReference type="SAM" id="Phobius"/>
    </source>
</evidence>
<dbReference type="EMBL" id="OW240914">
    <property type="protein sequence ID" value="CAH2273363.1"/>
    <property type="molecule type" value="Genomic_DNA"/>
</dbReference>
<accession>A0AAD1VY93</accession>
<dbReference type="SUPFAM" id="SSF49899">
    <property type="entry name" value="Concanavalin A-like lectins/glucanases"/>
    <property type="match status" value="2"/>
</dbReference>
<protein>
    <recommendedName>
        <fullName evidence="8">Laminin G domain-containing protein</fullName>
    </recommendedName>
</protein>
<gene>
    <name evidence="9" type="ORF">PECUL_23A011922</name>
</gene>
<evidence type="ECO:0000259" key="8">
    <source>
        <dbReference type="PROSITE" id="PS50025"/>
    </source>
</evidence>
<dbReference type="PANTHER" id="PTHR45739">
    <property type="entry name" value="MATRIX PROTEIN, PUTATIVE-RELATED"/>
    <property type="match status" value="1"/>
</dbReference>
<keyword evidence="7" id="KW-0812">Transmembrane</keyword>
<evidence type="ECO:0000313" key="10">
    <source>
        <dbReference type="Proteomes" id="UP001295444"/>
    </source>
</evidence>
<name>A0AAD1VY93_PELCU</name>
<feature type="compositionally biased region" description="Polar residues" evidence="6">
    <location>
        <begin position="2383"/>
        <end position="2401"/>
    </location>
</feature>
<dbReference type="Proteomes" id="UP001295444">
    <property type="component" value="Chromosome 03"/>
</dbReference>
<feature type="repeat" description="CSPG" evidence="5">
    <location>
        <begin position="876"/>
        <end position="966"/>
    </location>
</feature>
<proteinExistence type="predicted"/>
<dbReference type="GO" id="GO:0009653">
    <property type="term" value="P:anatomical structure morphogenesis"/>
    <property type="evidence" value="ECO:0007669"/>
    <property type="project" value="TreeGrafter"/>
</dbReference>
<evidence type="ECO:0000256" key="4">
    <source>
        <dbReference type="PROSITE-ProRule" id="PRU00122"/>
    </source>
</evidence>
<dbReference type="SMART" id="SM00282">
    <property type="entry name" value="LamG"/>
    <property type="match status" value="2"/>
</dbReference>
<feature type="repeat" description="CSPG" evidence="5">
    <location>
        <begin position="1225"/>
        <end position="1324"/>
    </location>
</feature>
<feature type="repeat" description="CSPG" evidence="5">
    <location>
        <begin position="1113"/>
        <end position="1203"/>
    </location>
</feature>
<keyword evidence="7" id="KW-1133">Transmembrane helix</keyword>
<dbReference type="CDD" id="cd00110">
    <property type="entry name" value="LamG"/>
    <property type="match status" value="2"/>
</dbReference>
<dbReference type="InterPro" id="IPR013320">
    <property type="entry name" value="ConA-like_dom_sf"/>
</dbReference>
<dbReference type="InterPro" id="IPR051561">
    <property type="entry name" value="FRAS1_ECM"/>
</dbReference>
<feature type="transmembrane region" description="Helical" evidence="7">
    <location>
        <begin position="2348"/>
        <end position="2370"/>
    </location>
</feature>
<feature type="repeat" description="CSPG" evidence="5">
    <location>
        <begin position="1556"/>
        <end position="1655"/>
    </location>
</feature>
<feature type="repeat" description="CSPG" evidence="5">
    <location>
        <begin position="410"/>
        <end position="505"/>
    </location>
</feature>
<comment type="caution">
    <text evidence="4">Lacks conserved residue(s) required for the propagation of feature annotation.</text>
</comment>
<keyword evidence="1" id="KW-0732">Signal</keyword>
<evidence type="ECO:0000313" key="9">
    <source>
        <dbReference type="EMBL" id="CAH2273363.1"/>
    </source>
</evidence>
<feature type="region of interest" description="Disordered" evidence="6">
    <location>
        <begin position="2381"/>
        <end position="2403"/>
    </location>
</feature>
<feature type="region of interest" description="Disordered" evidence="6">
    <location>
        <begin position="954"/>
        <end position="986"/>
    </location>
</feature>
<evidence type="ECO:0000256" key="2">
    <source>
        <dbReference type="ARBA" id="ARBA00022737"/>
    </source>
</evidence>
<keyword evidence="3" id="KW-0325">Glycoprotein</keyword>
<dbReference type="InterPro" id="IPR001791">
    <property type="entry name" value="Laminin_G"/>
</dbReference>
<keyword evidence="7" id="KW-0472">Membrane</keyword>